<dbReference type="AlphaFoldDB" id="A0A6C0KUG4"/>
<dbReference type="InterPro" id="IPR044925">
    <property type="entry name" value="His-Me_finger_sf"/>
</dbReference>
<protein>
    <submittedName>
        <fullName evidence="1">Uncharacterized protein</fullName>
    </submittedName>
</protein>
<accession>A0A6C0KUG4</accession>
<evidence type="ECO:0000313" key="1">
    <source>
        <dbReference type="EMBL" id="QHU20861.1"/>
    </source>
</evidence>
<proteinExistence type="predicted"/>
<organism evidence="1">
    <name type="scientific">viral metagenome</name>
    <dbReference type="NCBI Taxonomy" id="1070528"/>
    <lineage>
        <taxon>unclassified sequences</taxon>
        <taxon>metagenomes</taxon>
        <taxon>organismal metagenomes</taxon>
    </lineage>
</organism>
<dbReference type="Gene3D" id="3.90.75.20">
    <property type="match status" value="1"/>
</dbReference>
<reference evidence="1" key="1">
    <citation type="journal article" date="2020" name="Nature">
        <title>Giant virus diversity and host interactions through global metagenomics.</title>
        <authorList>
            <person name="Schulz F."/>
            <person name="Roux S."/>
            <person name="Paez-Espino D."/>
            <person name="Jungbluth S."/>
            <person name="Walsh D.A."/>
            <person name="Denef V.J."/>
            <person name="McMahon K.D."/>
            <person name="Konstantinidis K.T."/>
            <person name="Eloe-Fadrosh E.A."/>
            <person name="Kyrpides N.C."/>
            <person name="Woyke T."/>
        </authorList>
    </citation>
    <scope>NUCLEOTIDE SEQUENCE</scope>
    <source>
        <strain evidence="1">GVMAG-S-3300013094-100</strain>
    </source>
</reference>
<sequence length="190" mass="22512">MEETTNTHDYIDEDQYYSEDDSYIESDYTFSDDEIDIYETNPYIPSNSNTPVVIRWVTITLDGIKLDVSNMGKIKFHNSLLIITETYEGIQLHGTPYKIFQLEYQKNRYKNYYVHEIVWQAFNGVPPEGWIIRHKHEYTRKPRKTYSNRLACITIVPNKITPLYIEKGTRLAINLEEIRQVRQVSQMSSL</sequence>
<name>A0A6C0KUG4_9ZZZZ</name>
<dbReference type="SUPFAM" id="SSF54060">
    <property type="entry name" value="His-Me finger endonucleases"/>
    <property type="match status" value="1"/>
</dbReference>
<dbReference type="EMBL" id="MN740975">
    <property type="protein sequence ID" value="QHU20861.1"/>
    <property type="molecule type" value="Genomic_DNA"/>
</dbReference>